<dbReference type="InterPro" id="IPR013538">
    <property type="entry name" value="ASHA1/2-like_C"/>
</dbReference>
<evidence type="ECO:0000313" key="3">
    <source>
        <dbReference type="EMBL" id="PJZ55821.1"/>
    </source>
</evidence>
<reference evidence="3 4" key="1">
    <citation type="submission" date="2017-07" db="EMBL/GenBank/DDBJ databases">
        <title>Leptospira spp. isolated from tropical soils.</title>
        <authorList>
            <person name="Thibeaux R."/>
            <person name="Iraola G."/>
            <person name="Ferres I."/>
            <person name="Bierque E."/>
            <person name="Girault D."/>
            <person name="Soupe-Gilbert M.-E."/>
            <person name="Picardeau M."/>
            <person name="Goarant C."/>
        </authorList>
    </citation>
    <scope>NUCLEOTIDE SEQUENCE [LARGE SCALE GENOMIC DNA]</scope>
    <source>
        <strain evidence="3 4">FH4-C-A1</strain>
    </source>
</reference>
<keyword evidence="4" id="KW-1185">Reference proteome</keyword>
<dbReference type="EMBL" id="NPDS01000009">
    <property type="protein sequence ID" value="PJZ55821.1"/>
    <property type="molecule type" value="Genomic_DNA"/>
</dbReference>
<protein>
    <submittedName>
        <fullName evidence="3">ATPase</fullName>
    </submittedName>
</protein>
<evidence type="ECO:0000259" key="2">
    <source>
        <dbReference type="Pfam" id="PF08327"/>
    </source>
</evidence>
<dbReference type="RefSeq" id="WP_100763946.1">
    <property type="nucleotide sequence ID" value="NZ_NPDS01000009.1"/>
</dbReference>
<organism evidence="3 4">
    <name type="scientific">Leptospira barantonii</name>
    <dbReference type="NCBI Taxonomy" id="2023184"/>
    <lineage>
        <taxon>Bacteria</taxon>
        <taxon>Pseudomonadati</taxon>
        <taxon>Spirochaetota</taxon>
        <taxon>Spirochaetia</taxon>
        <taxon>Leptospirales</taxon>
        <taxon>Leptospiraceae</taxon>
        <taxon>Leptospira</taxon>
    </lineage>
</organism>
<evidence type="ECO:0000256" key="1">
    <source>
        <dbReference type="ARBA" id="ARBA00006817"/>
    </source>
</evidence>
<dbReference type="Proteomes" id="UP000231879">
    <property type="component" value="Unassembled WGS sequence"/>
</dbReference>
<accession>A0ABX4NIL5</accession>
<proteinExistence type="inferred from homology"/>
<comment type="caution">
    <text evidence="3">The sequence shown here is derived from an EMBL/GenBank/DDBJ whole genome shotgun (WGS) entry which is preliminary data.</text>
</comment>
<dbReference type="SUPFAM" id="SSF55961">
    <property type="entry name" value="Bet v1-like"/>
    <property type="match status" value="1"/>
</dbReference>
<name>A0ABX4NIL5_9LEPT</name>
<gene>
    <name evidence="3" type="ORF">CH367_18310</name>
</gene>
<dbReference type="Gene3D" id="3.30.530.20">
    <property type="match status" value="1"/>
</dbReference>
<comment type="similarity">
    <text evidence="1">Belongs to the AHA1 family.</text>
</comment>
<feature type="domain" description="Activator of Hsp90 ATPase homologue 1/2-like C-terminal" evidence="2">
    <location>
        <begin position="22"/>
        <end position="175"/>
    </location>
</feature>
<dbReference type="Pfam" id="PF08327">
    <property type="entry name" value="AHSA1"/>
    <property type="match status" value="1"/>
</dbReference>
<dbReference type="InterPro" id="IPR023393">
    <property type="entry name" value="START-like_dom_sf"/>
</dbReference>
<evidence type="ECO:0000313" key="4">
    <source>
        <dbReference type="Proteomes" id="UP000231879"/>
    </source>
</evidence>
<sequence>MIKDNAETIIQDNKVTYKRYFDVPVDLVFEAWSVPEHLAEWWGPDGFTLTTLSMDFSNDGIWDFIMHGPDGHDYKNKIRFTDIQKPRHIHYKHLGDGEGHEDVNFESRILFEEVGEGHEDVNFESRILFEEVGEGTNLIMEQIFSSKEELERVNQKYGAIEGAKQHIANLAKYLEKIHKI</sequence>